<proteinExistence type="predicted"/>
<dbReference type="EMBL" id="PZQS01000002">
    <property type="protein sequence ID" value="PVD36036.1"/>
    <property type="molecule type" value="Genomic_DNA"/>
</dbReference>
<dbReference type="AlphaFoldDB" id="A0A2T7PRI3"/>
<dbReference type="Gene3D" id="1.10.533.10">
    <property type="entry name" value="Death Domain, Fas"/>
    <property type="match status" value="1"/>
</dbReference>
<comment type="caution">
    <text evidence="2">The sequence shown here is derived from an EMBL/GenBank/DDBJ whole genome shotgun (WGS) entry which is preliminary data.</text>
</comment>
<feature type="domain" description="Death" evidence="1">
    <location>
        <begin position="57"/>
        <end position="141"/>
    </location>
</feature>
<dbReference type="PROSITE" id="PS50017">
    <property type="entry name" value="DEATH_DOMAIN"/>
    <property type="match status" value="1"/>
</dbReference>
<protein>
    <recommendedName>
        <fullName evidence="1">Death domain-containing protein</fullName>
    </recommendedName>
</protein>
<dbReference type="InterPro" id="IPR000488">
    <property type="entry name" value="Death_dom"/>
</dbReference>
<organism evidence="2 3">
    <name type="scientific">Pomacea canaliculata</name>
    <name type="common">Golden apple snail</name>
    <dbReference type="NCBI Taxonomy" id="400727"/>
    <lineage>
        <taxon>Eukaryota</taxon>
        <taxon>Metazoa</taxon>
        <taxon>Spiralia</taxon>
        <taxon>Lophotrochozoa</taxon>
        <taxon>Mollusca</taxon>
        <taxon>Gastropoda</taxon>
        <taxon>Caenogastropoda</taxon>
        <taxon>Architaenioglossa</taxon>
        <taxon>Ampullarioidea</taxon>
        <taxon>Ampullariidae</taxon>
        <taxon>Pomacea</taxon>
    </lineage>
</organism>
<dbReference type="SUPFAM" id="SSF47986">
    <property type="entry name" value="DEATH domain"/>
    <property type="match status" value="1"/>
</dbReference>
<dbReference type="SMART" id="SM00005">
    <property type="entry name" value="DEATH"/>
    <property type="match status" value="1"/>
</dbReference>
<dbReference type="Pfam" id="PF00531">
    <property type="entry name" value="Death"/>
    <property type="match status" value="1"/>
</dbReference>
<dbReference type="CDD" id="cd01670">
    <property type="entry name" value="Death"/>
    <property type="match status" value="1"/>
</dbReference>
<evidence type="ECO:0000259" key="1">
    <source>
        <dbReference type="PROSITE" id="PS50017"/>
    </source>
</evidence>
<accession>A0A2T7PRI3</accession>
<sequence length="155" mass="17537">MSESETSLPPEAAKEQQFFGTKWTLDNSIEETKNNSLPLLQHLPSSSNFDSSFRYIDRRIVNEVAKQIGNNGPELCRNLGVLDKTIAEAREEHPGKLTEQNYFMLTCWCRSAGRKGTIEALKKGLRECQRNDVVALIDDLQKELLACEGFQENVC</sequence>
<dbReference type="InterPro" id="IPR011029">
    <property type="entry name" value="DEATH-like_dom_sf"/>
</dbReference>
<dbReference type="Proteomes" id="UP000245119">
    <property type="component" value="Linkage Group LG2"/>
</dbReference>
<evidence type="ECO:0000313" key="3">
    <source>
        <dbReference type="Proteomes" id="UP000245119"/>
    </source>
</evidence>
<reference evidence="2 3" key="1">
    <citation type="submission" date="2018-04" db="EMBL/GenBank/DDBJ databases">
        <title>The genome of golden apple snail Pomacea canaliculata provides insight into stress tolerance and invasive adaptation.</title>
        <authorList>
            <person name="Liu C."/>
            <person name="Liu B."/>
            <person name="Ren Y."/>
            <person name="Zhang Y."/>
            <person name="Wang H."/>
            <person name="Li S."/>
            <person name="Jiang F."/>
            <person name="Yin L."/>
            <person name="Zhang G."/>
            <person name="Qian W."/>
            <person name="Fan W."/>
        </authorList>
    </citation>
    <scope>NUCLEOTIDE SEQUENCE [LARGE SCALE GENOMIC DNA]</scope>
    <source>
        <strain evidence="2">SZHN2017</strain>
        <tissue evidence="2">Muscle</tissue>
    </source>
</reference>
<gene>
    <name evidence="2" type="ORF">C0Q70_03006</name>
</gene>
<keyword evidence="3" id="KW-1185">Reference proteome</keyword>
<dbReference type="GO" id="GO:0007165">
    <property type="term" value="P:signal transduction"/>
    <property type="evidence" value="ECO:0007669"/>
    <property type="project" value="InterPro"/>
</dbReference>
<evidence type="ECO:0000313" key="2">
    <source>
        <dbReference type="EMBL" id="PVD36036.1"/>
    </source>
</evidence>
<name>A0A2T7PRI3_POMCA</name>